<evidence type="ECO:0000313" key="2">
    <source>
        <dbReference type="EMBL" id="MBB5377858.1"/>
    </source>
</evidence>
<keyword evidence="1" id="KW-0732">Signal</keyword>
<gene>
    <name evidence="2" type="ORF">HNQ07_003358</name>
</gene>
<dbReference type="AlphaFoldDB" id="A0A7W8KIL3"/>
<feature type="chain" id="PRO_5031514145" evidence="1">
    <location>
        <begin position="23"/>
        <end position="44"/>
    </location>
</feature>
<name>A0A7W8KIL3_9DEIO</name>
<organism evidence="2 3">
    <name type="scientific">Deinococcus metalli</name>
    <dbReference type="NCBI Taxonomy" id="1141878"/>
    <lineage>
        <taxon>Bacteria</taxon>
        <taxon>Thermotogati</taxon>
        <taxon>Deinococcota</taxon>
        <taxon>Deinococci</taxon>
        <taxon>Deinococcales</taxon>
        <taxon>Deinococcaceae</taxon>
        <taxon>Deinococcus</taxon>
    </lineage>
</organism>
<evidence type="ECO:0000313" key="3">
    <source>
        <dbReference type="Proteomes" id="UP000539473"/>
    </source>
</evidence>
<dbReference type="EMBL" id="JACHFK010000009">
    <property type="protein sequence ID" value="MBB5377858.1"/>
    <property type="molecule type" value="Genomic_DNA"/>
</dbReference>
<comment type="caution">
    <text evidence="2">The sequence shown here is derived from an EMBL/GenBank/DDBJ whole genome shotgun (WGS) entry which is preliminary data.</text>
</comment>
<dbReference type="Proteomes" id="UP000539473">
    <property type="component" value="Unassembled WGS sequence"/>
</dbReference>
<accession>A0A7W8KIL3</accession>
<evidence type="ECO:0000256" key="1">
    <source>
        <dbReference type="SAM" id="SignalP"/>
    </source>
</evidence>
<reference evidence="2 3" key="1">
    <citation type="submission" date="2020-08" db="EMBL/GenBank/DDBJ databases">
        <title>Genomic Encyclopedia of Type Strains, Phase IV (KMG-IV): sequencing the most valuable type-strain genomes for metagenomic binning, comparative biology and taxonomic classification.</title>
        <authorList>
            <person name="Goeker M."/>
        </authorList>
    </citation>
    <scope>NUCLEOTIDE SEQUENCE [LARGE SCALE GENOMIC DNA]</scope>
    <source>
        <strain evidence="2 3">DSM 27521</strain>
    </source>
</reference>
<sequence>MTKSLRAALGLTFALLVTAASAVPVGGYGLEKSASTSTSLSKAK</sequence>
<proteinExistence type="predicted"/>
<protein>
    <submittedName>
        <fullName evidence="2">Uncharacterized protein</fullName>
    </submittedName>
</protein>
<feature type="signal peptide" evidence="1">
    <location>
        <begin position="1"/>
        <end position="22"/>
    </location>
</feature>
<dbReference type="RefSeq" id="WP_260322980.1">
    <property type="nucleotide sequence ID" value="NZ_BNAJ01000010.1"/>
</dbReference>